<accession>A0A510DZM5</accession>
<evidence type="ECO:0000313" key="3">
    <source>
        <dbReference type="Proteomes" id="UP000322983"/>
    </source>
</evidence>
<reference evidence="2 3" key="2">
    <citation type="journal article" date="2020" name="Int. J. Syst. Evol. Microbiol.">
        <title>Sulfuracidifex tepidarius gen. nov., sp. nov. and transfer of Sulfolobus metallicus Huber and Stetter 1992 to the genus Sulfuracidifex as Sulfuracidifex metallicus comb. nov.</title>
        <authorList>
            <person name="Itoh T."/>
            <person name="Miura T."/>
            <person name="Sakai H.D."/>
            <person name="Kato S."/>
            <person name="Ohkuma M."/>
            <person name="Takashina T."/>
        </authorList>
    </citation>
    <scope>NUCLEOTIDE SEQUENCE</scope>
    <source>
        <strain evidence="1 3">IC-006</strain>
        <strain evidence="2">IC-007</strain>
    </source>
</reference>
<organism evidence="2 4">
    <name type="scientific">Sulfuracidifex tepidarius</name>
    <dbReference type="NCBI Taxonomy" id="1294262"/>
    <lineage>
        <taxon>Archaea</taxon>
        <taxon>Thermoproteota</taxon>
        <taxon>Thermoprotei</taxon>
        <taxon>Sulfolobales</taxon>
        <taxon>Sulfolobaceae</taxon>
        <taxon>Sulfuracidifex</taxon>
    </lineage>
</organism>
<dbReference type="EMBL" id="AP018929">
    <property type="protein sequence ID" value="BBG22868.1"/>
    <property type="molecule type" value="Genomic_DNA"/>
</dbReference>
<protein>
    <recommendedName>
        <fullName evidence="5">PIN domain-containing protein</fullName>
    </recommendedName>
</protein>
<accession>A0A510DRS1</accession>
<evidence type="ECO:0000313" key="4">
    <source>
        <dbReference type="Proteomes" id="UP000325030"/>
    </source>
</evidence>
<dbReference type="STRING" id="1294262.GCA_001316085_00957"/>
<reference evidence="4" key="1">
    <citation type="submission" date="2018-09" db="EMBL/GenBank/DDBJ databases">
        <title>Complete Genome Sequencing of Sulfolobus sp. JCM 16834.</title>
        <authorList>
            <person name="Kato S."/>
            <person name="Itoh T."/>
            <person name="Ohkuma M."/>
        </authorList>
    </citation>
    <scope>NUCLEOTIDE SEQUENCE [LARGE SCALE GENOMIC DNA]</scope>
    <source>
        <strain evidence="4">IC-007</strain>
    </source>
</reference>
<dbReference type="RefSeq" id="WP_054845433.1">
    <property type="nucleotide sequence ID" value="NZ_BBCL01000002.1"/>
</dbReference>
<evidence type="ECO:0008006" key="5">
    <source>
        <dbReference type="Google" id="ProtNLM"/>
    </source>
</evidence>
<dbReference type="AlphaFoldDB" id="A0A510DZM5"/>
<dbReference type="KEGG" id="step:IC006_0152"/>
<gene>
    <name evidence="1" type="ORF">IC006_0152</name>
    <name evidence="2" type="ORF">IC007_0134</name>
</gene>
<evidence type="ECO:0000313" key="1">
    <source>
        <dbReference type="EMBL" id="BBG22868.1"/>
    </source>
</evidence>
<name>A0A510DZM5_9CREN</name>
<proteinExistence type="predicted"/>
<keyword evidence="3" id="KW-1185">Reference proteome</keyword>
<evidence type="ECO:0000313" key="2">
    <source>
        <dbReference type="EMBL" id="BBG25629.1"/>
    </source>
</evidence>
<sequence length="141" mass="17103">MVQKMSNKPTNTAYIFDTNAVITWLYYNDDKKRKLAESIDKLNNCYILVYTIEEVLGIISDSYKLFSHIIICEVLRNDSWDSLKISDRLRIIEGIEKDFEEHYERIWETYYKDSIPHGHIRVYISKLFFKAYKERILRYKR</sequence>
<dbReference type="Proteomes" id="UP000325030">
    <property type="component" value="Chromosome"/>
</dbReference>
<dbReference type="EMBL" id="AP018930">
    <property type="protein sequence ID" value="BBG25629.1"/>
    <property type="molecule type" value="Genomic_DNA"/>
</dbReference>
<dbReference type="Proteomes" id="UP000322983">
    <property type="component" value="Chromosome"/>
</dbReference>